<dbReference type="Gene3D" id="2.70.98.10">
    <property type="match status" value="1"/>
</dbReference>
<reference evidence="1 2" key="1">
    <citation type="journal article" date="2016" name="Int. J. Syst. Evol. Microbiol.">
        <title>Descriptions of Anaerotaenia torta gen. nov., sp. nov. and Anaerocolumna cellulosilytica gen. nov., sp. nov. isolated from a methanogenic reactor of cattle waste.</title>
        <authorList>
            <person name="Uek A."/>
            <person name="Ohtaki Y."/>
            <person name="Kaku N."/>
            <person name="Ueki K."/>
        </authorList>
    </citation>
    <scope>NUCLEOTIDE SEQUENCE [LARGE SCALE GENOMIC DNA]</scope>
    <source>
        <strain evidence="1 2">SN021</strain>
    </source>
</reference>
<dbReference type="KEGG" id="acel:acsn021_21290"/>
<name>A0A6S6R567_9FIRM</name>
<dbReference type="EMBL" id="AP023367">
    <property type="protein sequence ID" value="BCJ94560.1"/>
    <property type="molecule type" value="Genomic_DNA"/>
</dbReference>
<proteinExistence type="predicted"/>
<dbReference type="CDD" id="cd09024">
    <property type="entry name" value="Aldose_epim_lacX"/>
    <property type="match status" value="1"/>
</dbReference>
<dbReference type="InterPro" id="IPR008183">
    <property type="entry name" value="Aldose_1/G6P_1-epimerase"/>
</dbReference>
<dbReference type="GO" id="GO:0030246">
    <property type="term" value="F:carbohydrate binding"/>
    <property type="evidence" value="ECO:0007669"/>
    <property type="project" value="InterPro"/>
</dbReference>
<dbReference type="GO" id="GO:0005975">
    <property type="term" value="P:carbohydrate metabolic process"/>
    <property type="evidence" value="ECO:0007669"/>
    <property type="project" value="InterPro"/>
</dbReference>
<evidence type="ECO:0000313" key="2">
    <source>
        <dbReference type="Proteomes" id="UP000515561"/>
    </source>
</evidence>
<accession>A0A6S6R567</accession>
<sequence>MGVIMSIHYLKNNELCLCIDTFGAELKSIQTVDNSTEYLWSGNPLYWKRNSPVLFPIVGSLKNQSYIYKNKSYHMSQHGFARDMEFKLTEVTETEIWFQLTATEATKKVYPFNFTLDIGYRLRNRQITVLWKVKNSGTDTMYFSIGAHPAFLCPLRDEDNQTDYFLQFDSLNPLNYLLINQEGLAVKEQPEILNTENGMLSIRQGMFDKDALIFENNQSHKISLTLPNKKPYITVSFEAPLFGLWSPAGKNAPFICIEPWYGRCDSSHFNGSLEEREWGNVLDAGKIFSSEYTIDIH</sequence>
<dbReference type="InterPro" id="IPR011013">
    <property type="entry name" value="Gal_mutarotase_sf_dom"/>
</dbReference>
<keyword evidence="2" id="KW-1185">Reference proteome</keyword>
<dbReference type="InterPro" id="IPR037481">
    <property type="entry name" value="LacX"/>
</dbReference>
<organism evidence="1 2">
    <name type="scientific">Anaerocolumna cellulosilytica</name>
    <dbReference type="NCBI Taxonomy" id="433286"/>
    <lineage>
        <taxon>Bacteria</taxon>
        <taxon>Bacillati</taxon>
        <taxon>Bacillota</taxon>
        <taxon>Clostridia</taxon>
        <taxon>Lachnospirales</taxon>
        <taxon>Lachnospiraceae</taxon>
        <taxon>Anaerocolumna</taxon>
    </lineage>
</organism>
<dbReference type="SUPFAM" id="SSF74650">
    <property type="entry name" value="Galactose mutarotase-like"/>
    <property type="match status" value="1"/>
</dbReference>
<dbReference type="InterPro" id="IPR014718">
    <property type="entry name" value="GH-type_carb-bd"/>
</dbReference>
<evidence type="ECO:0000313" key="1">
    <source>
        <dbReference type="EMBL" id="BCJ94560.1"/>
    </source>
</evidence>
<dbReference type="Proteomes" id="UP000515561">
    <property type="component" value="Chromosome"/>
</dbReference>
<dbReference type="AlphaFoldDB" id="A0A6S6R567"/>
<gene>
    <name evidence="1" type="ORF">acsn021_21290</name>
</gene>
<protein>
    <submittedName>
        <fullName evidence="1">Aldose 1-epimerase</fullName>
    </submittedName>
</protein>
<dbReference type="PANTHER" id="PTHR11122:SF13">
    <property type="entry name" value="GLUCOSE-6-PHOSPHATE 1-EPIMERASE"/>
    <property type="match status" value="1"/>
</dbReference>
<dbReference type="Pfam" id="PF01263">
    <property type="entry name" value="Aldose_epim"/>
    <property type="match status" value="1"/>
</dbReference>
<dbReference type="GO" id="GO:0016853">
    <property type="term" value="F:isomerase activity"/>
    <property type="evidence" value="ECO:0007669"/>
    <property type="project" value="InterPro"/>
</dbReference>
<dbReference type="PANTHER" id="PTHR11122">
    <property type="entry name" value="APOSPORY-ASSOCIATED PROTEIN C-RELATED"/>
    <property type="match status" value="1"/>
</dbReference>